<feature type="domain" description="DNA topoisomerase I catalytic core eukaryotic-type" evidence="7">
    <location>
        <begin position="83"/>
        <end position="287"/>
    </location>
</feature>
<dbReference type="Pfam" id="PF21338">
    <property type="entry name" value="Top1B_N_bact"/>
    <property type="match status" value="1"/>
</dbReference>
<dbReference type="EC" id="5.6.2.1" evidence="3"/>
<reference evidence="9 10" key="1">
    <citation type="submission" date="2018-07" db="EMBL/GenBank/DDBJ databases">
        <title>Desertimonas flava gen. nov. sp. nov.</title>
        <authorList>
            <person name="Liu S."/>
        </authorList>
    </citation>
    <scope>NUCLEOTIDE SEQUENCE [LARGE SCALE GENOMIC DNA]</scope>
    <source>
        <strain evidence="9 10">16Sb5-5</strain>
    </source>
</reference>
<comment type="caution">
    <text evidence="9">The sequence shown here is derived from an EMBL/GenBank/DDBJ whole genome shotgun (WGS) entry which is preliminary data.</text>
</comment>
<dbReference type="InterPro" id="IPR011010">
    <property type="entry name" value="DNA_brk_join_enz"/>
</dbReference>
<evidence type="ECO:0000256" key="6">
    <source>
        <dbReference type="ARBA" id="ARBA00023235"/>
    </source>
</evidence>
<dbReference type="InterPro" id="IPR035447">
    <property type="entry name" value="DNA_topo_I_N_sf"/>
</dbReference>
<dbReference type="PRINTS" id="PR00416">
    <property type="entry name" value="EUTPISMRASEI"/>
</dbReference>
<dbReference type="EMBL" id="QOUI01000004">
    <property type="protein sequence ID" value="RCK69951.1"/>
    <property type="molecule type" value="Genomic_DNA"/>
</dbReference>
<dbReference type="InterPro" id="IPR049331">
    <property type="entry name" value="Top1B_N_bact"/>
</dbReference>
<dbReference type="Gene3D" id="3.30.66.10">
    <property type="entry name" value="DNA topoisomerase I domain"/>
    <property type="match status" value="1"/>
</dbReference>
<feature type="domain" description="DNA topoisomerase IB N-terminal" evidence="8">
    <location>
        <begin position="22"/>
        <end position="69"/>
    </location>
</feature>
<comment type="catalytic activity">
    <reaction evidence="1">
        <text>ATP-independent breakage of single-stranded DNA, followed by passage and rejoining.</text>
        <dbReference type="EC" id="5.6.2.1"/>
    </reaction>
</comment>
<dbReference type="SUPFAM" id="SSF56349">
    <property type="entry name" value="DNA breaking-rejoining enzymes"/>
    <property type="match status" value="1"/>
</dbReference>
<evidence type="ECO:0000256" key="5">
    <source>
        <dbReference type="ARBA" id="ARBA00023125"/>
    </source>
</evidence>
<proteinExistence type="inferred from homology"/>
<protein>
    <recommendedName>
        <fullName evidence="3">DNA topoisomerase</fullName>
        <ecNumber evidence="3">5.6.2.1</ecNumber>
    </recommendedName>
</protein>
<keyword evidence="4" id="KW-0799">Topoisomerase</keyword>
<dbReference type="GO" id="GO:0003677">
    <property type="term" value="F:DNA binding"/>
    <property type="evidence" value="ECO:0007669"/>
    <property type="project" value="UniProtKB-KW"/>
</dbReference>
<evidence type="ECO:0000313" key="10">
    <source>
        <dbReference type="Proteomes" id="UP000252770"/>
    </source>
</evidence>
<dbReference type="PROSITE" id="PS52038">
    <property type="entry name" value="TOPO_IB_2"/>
    <property type="match status" value="1"/>
</dbReference>
<comment type="similarity">
    <text evidence="2">Belongs to the type IB topoisomerase family.</text>
</comment>
<evidence type="ECO:0000256" key="3">
    <source>
        <dbReference type="ARBA" id="ARBA00012891"/>
    </source>
</evidence>
<dbReference type="InterPro" id="IPR013500">
    <property type="entry name" value="TopoI_cat_euk"/>
</dbReference>
<organism evidence="9 10">
    <name type="scientific">Desertihabitans brevis</name>
    <dbReference type="NCBI Taxonomy" id="2268447"/>
    <lineage>
        <taxon>Bacteria</taxon>
        <taxon>Bacillati</taxon>
        <taxon>Actinomycetota</taxon>
        <taxon>Actinomycetes</taxon>
        <taxon>Propionibacteriales</taxon>
        <taxon>Propionibacteriaceae</taxon>
        <taxon>Desertihabitans</taxon>
    </lineage>
</organism>
<name>A0A367YYC8_9ACTN</name>
<dbReference type="InterPro" id="IPR014711">
    <property type="entry name" value="TopoI_cat_a-hlx-sub_euk"/>
</dbReference>
<gene>
    <name evidence="9" type="ORF">DT076_08030</name>
</gene>
<evidence type="ECO:0000259" key="8">
    <source>
        <dbReference type="Pfam" id="PF21338"/>
    </source>
</evidence>
<dbReference type="GO" id="GO:0006265">
    <property type="term" value="P:DNA topological change"/>
    <property type="evidence" value="ECO:0007669"/>
    <property type="project" value="InterPro"/>
</dbReference>
<accession>A0A367YYC8</accession>
<dbReference type="GO" id="GO:0003917">
    <property type="term" value="F:DNA topoisomerase type I (single strand cut, ATP-independent) activity"/>
    <property type="evidence" value="ECO:0007669"/>
    <property type="project" value="UniProtKB-EC"/>
</dbReference>
<evidence type="ECO:0000259" key="7">
    <source>
        <dbReference type="Pfam" id="PF01028"/>
    </source>
</evidence>
<evidence type="ECO:0000256" key="2">
    <source>
        <dbReference type="ARBA" id="ARBA00006645"/>
    </source>
</evidence>
<dbReference type="Pfam" id="PF01028">
    <property type="entry name" value="Topoisom_I"/>
    <property type="match status" value="1"/>
</dbReference>
<dbReference type="AlphaFoldDB" id="A0A367YYC8"/>
<dbReference type="Gene3D" id="3.90.15.10">
    <property type="entry name" value="Topoisomerase I, Chain A, domain 3"/>
    <property type="match status" value="1"/>
</dbReference>
<sequence length="335" mass="37018">MARLKRVSTRMPGWTRRRAGKGWVFLDEHGRTITGEARERVAHLAIPPAWRDVWICPIENGHLQATGVDDAGRTQYLYHEEWTRQRNLAKYERVVEIAVELPRLREAVLAHIRAAGTSREHAAAVAVKLLDSGAFRVGNDAYADKHGSYGLTTLERRHVRAKGEALVIAFTGKSGVQHSVVVDDPDVVQALNRMRRRRGGGPRLLEYRAAAVLSALDSADVNAYLKEQTGLDISAKDLRTWAGTVIAAEVLALTTEAGESKRARARAVKQAMTMVAEALGNTPTVARASYVDPRLVSLYESGTTLPKAVLEADYATEDERRRAIEEATLALLRRD</sequence>
<dbReference type="SUPFAM" id="SSF55869">
    <property type="entry name" value="DNA topoisomerase I domain"/>
    <property type="match status" value="1"/>
</dbReference>
<evidence type="ECO:0000313" key="9">
    <source>
        <dbReference type="EMBL" id="RCK69951.1"/>
    </source>
</evidence>
<keyword evidence="6 9" id="KW-0413">Isomerase</keyword>
<dbReference type="Proteomes" id="UP000252770">
    <property type="component" value="Unassembled WGS sequence"/>
</dbReference>
<dbReference type="Gene3D" id="1.10.132.120">
    <property type="match status" value="1"/>
</dbReference>
<dbReference type="RefSeq" id="WP_114126137.1">
    <property type="nucleotide sequence ID" value="NZ_QOUI01000004.1"/>
</dbReference>
<keyword evidence="10" id="KW-1185">Reference proteome</keyword>
<evidence type="ECO:0000256" key="1">
    <source>
        <dbReference type="ARBA" id="ARBA00000213"/>
    </source>
</evidence>
<dbReference type="InterPro" id="IPR001631">
    <property type="entry name" value="TopoI"/>
</dbReference>
<evidence type="ECO:0000256" key="4">
    <source>
        <dbReference type="ARBA" id="ARBA00023029"/>
    </source>
</evidence>
<keyword evidence="5" id="KW-0238">DNA-binding</keyword>